<evidence type="ECO:0000256" key="8">
    <source>
        <dbReference type="SAM" id="Phobius"/>
    </source>
</evidence>
<comment type="caution">
    <text evidence="10">The sequence shown here is derived from an EMBL/GenBank/DDBJ whole genome shotgun (WGS) entry which is preliminary data.</text>
</comment>
<keyword evidence="11" id="KW-1185">Reference proteome</keyword>
<feature type="transmembrane region" description="Helical" evidence="8">
    <location>
        <begin position="427"/>
        <end position="451"/>
    </location>
</feature>
<organism evidence="10 11">
    <name type="scientific">Coccomyxa subellipsoidea</name>
    <dbReference type="NCBI Taxonomy" id="248742"/>
    <lineage>
        <taxon>Eukaryota</taxon>
        <taxon>Viridiplantae</taxon>
        <taxon>Chlorophyta</taxon>
        <taxon>core chlorophytes</taxon>
        <taxon>Trebouxiophyceae</taxon>
        <taxon>Trebouxiophyceae incertae sedis</taxon>
        <taxon>Coccomyxaceae</taxon>
        <taxon>Coccomyxa</taxon>
    </lineage>
</organism>
<dbReference type="PROSITE" id="PS00211">
    <property type="entry name" value="ABC_TRANSPORTER_1"/>
    <property type="match status" value="1"/>
</dbReference>
<dbReference type="InterPro" id="IPR027417">
    <property type="entry name" value="P-loop_NTPase"/>
</dbReference>
<keyword evidence="5" id="KW-0067">ATP-binding</keyword>
<sequence>MSGEAKPGRLLAIMGPSGGGKTSLLNALAGQVPSTKGMELQGNITINGAPQTESNHRQAYVQQEDLFYSQLTVRETLNMAAALRLPKNMPAEEKEAAVADLIQRLGLVQSADTPVGDAKKRGLSGGEKKRLSIGSELLGSPMLLFLDEPTTGLDSFQAEKVMQTLKDLANEGKTVVCSIHQPRSSIFSMFDDLLLLSEGEVIYSGPAKGIISHFESLGHPIPANYNPAEFIADLISVDSSAPAAEEDSRKRVEELKAAFRSKASLAPSDSVAHSGASAPATSVIASGDTAQCSWPQQAKLLFKRSWWQISRDKATNVARAMSNISSAVIFGGIFFRMGRSQSSIQDRMGLMQVGAINAAMSSLIKTLNVFPKERVLVQRERAKGSYAIAPYFAAKLAAESPIGAIFPLLFAAIVYPSAGLHPKLSRFAKFCGILTLESFTATSLGLAVGSFAPSTDAALAIGPGIMVLFIVFGGYYVNAGNVPRALRWIPSVSLIKHAFEGLCDNEFPGLEFEPVSADGAGDILKGEQMLARLGFKNSSVGKTARAQARVLAFNSWLTYCVLKAKKPAFQRMEPVPGRTI</sequence>
<reference evidence="10 11" key="1">
    <citation type="journal article" date="2024" name="Nat. Commun.">
        <title>Phylogenomics reveals the evolutionary origins of lichenization in chlorophyte algae.</title>
        <authorList>
            <person name="Puginier C."/>
            <person name="Libourel C."/>
            <person name="Otte J."/>
            <person name="Skaloud P."/>
            <person name="Haon M."/>
            <person name="Grisel S."/>
            <person name="Petersen M."/>
            <person name="Berrin J.G."/>
            <person name="Delaux P.M."/>
            <person name="Dal Grande F."/>
            <person name="Keller J."/>
        </authorList>
    </citation>
    <scope>NUCLEOTIDE SEQUENCE [LARGE SCALE GENOMIC DNA]</scope>
    <source>
        <strain evidence="10 11">SAG 216-7</strain>
    </source>
</reference>
<gene>
    <name evidence="10" type="ORF">WJX75_009739</name>
</gene>
<evidence type="ECO:0000256" key="5">
    <source>
        <dbReference type="ARBA" id="ARBA00022840"/>
    </source>
</evidence>
<keyword evidence="6 8" id="KW-1133">Transmembrane helix</keyword>
<keyword evidence="4" id="KW-0547">Nucleotide-binding</keyword>
<dbReference type="Pfam" id="PF00005">
    <property type="entry name" value="ABC_tran"/>
    <property type="match status" value="1"/>
</dbReference>
<dbReference type="InterPro" id="IPR003439">
    <property type="entry name" value="ABC_transporter-like_ATP-bd"/>
</dbReference>
<evidence type="ECO:0000313" key="11">
    <source>
        <dbReference type="Proteomes" id="UP001491310"/>
    </source>
</evidence>
<keyword evidence="7 8" id="KW-0472">Membrane</keyword>
<evidence type="ECO:0000256" key="7">
    <source>
        <dbReference type="ARBA" id="ARBA00023136"/>
    </source>
</evidence>
<dbReference type="SUPFAM" id="SSF52540">
    <property type="entry name" value="P-loop containing nucleoside triphosphate hydrolases"/>
    <property type="match status" value="1"/>
</dbReference>
<evidence type="ECO:0000256" key="2">
    <source>
        <dbReference type="ARBA" id="ARBA00022448"/>
    </source>
</evidence>
<dbReference type="InterPro" id="IPR003593">
    <property type="entry name" value="AAA+_ATPase"/>
</dbReference>
<dbReference type="PANTHER" id="PTHR48041">
    <property type="entry name" value="ABC TRANSPORTER G FAMILY MEMBER 28"/>
    <property type="match status" value="1"/>
</dbReference>
<proteinExistence type="predicted"/>
<dbReference type="InterPro" id="IPR013525">
    <property type="entry name" value="ABC2_TM"/>
</dbReference>
<name>A0ABR2YSZ2_9CHLO</name>
<dbReference type="SMART" id="SM00382">
    <property type="entry name" value="AAA"/>
    <property type="match status" value="1"/>
</dbReference>
<protein>
    <recommendedName>
        <fullName evidence="9">ABC transporter domain-containing protein</fullName>
    </recommendedName>
</protein>
<evidence type="ECO:0000256" key="6">
    <source>
        <dbReference type="ARBA" id="ARBA00022989"/>
    </source>
</evidence>
<dbReference type="PROSITE" id="PS50893">
    <property type="entry name" value="ABC_TRANSPORTER_2"/>
    <property type="match status" value="1"/>
</dbReference>
<dbReference type="Pfam" id="PF19055">
    <property type="entry name" value="ABC2_membrane_7"/>
    <property type="match status" value="1"/>
</dbReference>
<dbReference type="InterPro" id="IPR050352">
    <property type="entry name" value="ABCG_transporters"/>
</dbReference>
<evidence type="ECO:0000256" key="4">
    <source>
        <dbReference type="ARBA" id="ARBA00022741"/>
    </source>
</evidence>
<evidence type="ECO:0000256" key="3">
    <source>
        <dbReference type="ARBA" id="ARBA00022692"/>
    </source>
</evidence>
<dbReference type="EMBL" id="JALJOT010000006">
    <property type="protein sequence ID" value="KAK9909937.1"/>
    <property type="molecule type" value="Genomic_DNA"/>
</dbReference>
<comment type="subcellular location">
    <subcellularLocation>
        <location evidence="1">Membrane</location>
        <topology evidence="1">Multi-pass membrane protein</topology>
    </subcellularLocation>
</comment>
<dbReference type="CDD" id="cd03213">
    <property type="entry name" value="ABCG_EPDR"/>
    <property type="match status" value="1"/>
</dbReference>
<dbReference type="InterPro" id="IPR017871">
    <property type="entry name" value="ABC_transporter-like_CS"/>
</dbReference>
<evidence type="ECO:0000256" key="1">
    <source>
        <dbReference type="ARBA" id="ARBA00004141"/>
    </source>
</evidence>
<dbReference type="PANTHER" id="PTHR48041:SF41">
    <property type="entry name" value="ABC TRANSPORTER G FAMILY"/>
    <property type="match status" value="1"/>
</dbReference>
<feature type="domain" description="ABC transporter" evidence="9">
    <location>
        <begin position="1"/>
        <end position="223"/>
    </location>
</feature>
<keyword evidence="3 8" id="KW-0812">Transmembrane</keyword>
<feature type="transmembrane region" description="Helical" evidence="8">
    <location>
        <begin position="457"/>
        <end position="477"/>
    </location>
</feature>
<feature type="transmembrane region" description="Helical" evidence="8">
    <location>
        <begin position="391"/>
        <end position="415"/>
    </location>
</feature>
<dbReference type="InterPro" id="IPR043926">
    <property type="entry name" value="ABCG_dom"/>
</dbReference>
<dbReference type="Pfam" id="PF01061">
    <property type="entry name" value="ABC2_membrane"/>
    <property type="match status" value="1"/>
</dbReference>
<accession>A0ABR2YSZ2</accession>
<evidence type="ECO:0000259" key="9">
    <source>
        <dbReference type="PROSITE" id="PS50893"/>
    </source>
</evidence>
<dbReference type="Proteomes" id="UP001491310">
    <property type="component" value="Unassembled WGS sequence"/>
</dbReference>
<dbReference type="Gene3D" id="3.40.50.300">
    <property type="entry name" value="P-loop containing nucleotide triphosphate hydrolases"/>
    <property type="match status" value="1"/>
</dbReference>
<keyword evidence="2" id="KW-0813">Transport</keyword>
<evidence type="ECO:0000313" key="10">
    <source>
        <dbReference type="EMBL" id="KAK9909937.1"/>
    </source>
</evidence>